<protein>
    <submittedName>
        <fullName evidence="1">Uncharacterized protein</fullName>
    </submittedName>
</protein>
<dbReference type="EMBL" id="CACVBM020001507">
    <property type="protein sequence ID" value="CAA7052757.1"/>
    <property type="molecule type" value="Genomic_DNA"/>
</dbReference>
<reference evidence="1" key="1">
    <citation type="submission" date="2020-01" db="EMBL/GenBank/DDBJ databases">
        <authorList>
            <person name="Mishra B."/>
        </authorList>
    </citation>
    <scope>NUCLEOTIDE SEQUENCE [LARGE SCALE GENOMIC DNA]</scope>
</reference>
<gene>
    <name evidence="1" type="ORF">MERR_LOCUS39992</name>
</gene>
<proteinExistence type="predicted"/>
<sequence length="100" mass="11375">MRDTAKKNHLSQQESSPLLLFPFSHFALTFPTYELLLFFLISSSFSSKIQELLTYQLTTASSWDLSAKEEVVVCEEEVRDLEVTLLQSGPPQHAPLFPLD</sequence>
<keyword evidence="2" id="KW-1185">Reference proteome</keyword>
<accession>A0A6D2K7B5</accession>
<evidence type="ECO:0000313" key="2">
    <source>
        <dbReference type="Proteomes" id="UP000467841"/>
    </source>
</evidence>
<name>A0A6D2K7B5_9BRAS</name>
<comment type="caution">
    <text evidence="1">The sequence shown here is derived from an EMBL/GenBank/DDBJ whole genome shotgun (WGS) entry which is preliminary data.</text>
</comment>
<dbReference type="Proteomes" id="UP000467841">
    <property type="component" value="Unassembled WGS sequence"/>
</dbReference>
<dbReference type="AlphaFoldDB" id="A0A6D2K7B5"/>
<organism evidence="1 2">
    <name type="scientific">Microthlaspi erraticum</name>
    <dbReference type="NCBI Taxonomy" id="1685480"/>
    <lineage>
        <taxon>Eukaryota</taxon>
        <taxon>Viridiplantae</taxon>
        <taxon>Streptophyta</taxon>
        <taxon>Embryophyta</taxon>
        <taxon>Tracheophyta</taxon>
        <taxon>Spermatophyta</taxon>
        <taxon>Magnoliopsida</taxon>
        <taxon>eudicotyledons</taxon>
        <taxon>Gunneridae</taxon>
        <taxon>Pentapetalae</taxon>
        <taxon>rosids</taxon>
        <taxon>malvids</taxon>
        <taxon>Brassicales</taxon>
        <taxon>Brassicaceae</taxon>
        <taxon>Coluteocarpeae</taxon>
        <taxon>Microthlaspi</taxon>
    </lineage>
</organism>
<evidence type="ECO:0000313" key="1">
    <source>
        <dbReference type="EMBL" id="CAA7052757.1"/>
    </source>
</evidence>